<evidence type="ECO:0000256" key="2">
    <source>
        <dbReference type="ARBA" id="ARBA00023015"/>
    </source>
</evidence>
<sequence>MQYKISHADLNLVLALVRGGSLARAASLLRVDVSTVFRAIRRLETELGSTLFTKSRRGYLPTGIAQALAERAEQAELALETAQLVLEQGEQVVSGTVRLTCTDAVLNHLLLPALAEVMPRYPALSLELVTSSSFANLSRRDADMALRLTNTPPEHLVGRCLGSTSYKVYGVAAFRATFASQPASVPWVGPDDVLPDHPTVVWRRQQLPGMLSRYRCSDMSAVAQLVNAGLGVAALSDFMADDLPNAEALSDALPGCNTQLWLLTRPDCRALRSVRTLFDELGPLIRARLDEPARPDMDEG</sequence>
<protein>
    <submittedName>
        <fullName evidence="7">Transcriptional regulator, LysR family</fullName>
    </submittedName>
</protein>
<dbReference type="AlphaFoldDB" id="A0A1H1UZI3"/>
<evidence type="ECO:0000259" key="6">
    <source>
        <dbReference type="PROSITE" id="PS50931"/>
    </source>
</evidence>
<dbReference type="SUPFAM" id="SSF46785">
    <property type="entry name" value="Winged helix' DNA-binding domain"/>
    <property type="match status" value="1"/>
</dbReference>
<dbReference type="PANTHER" id="PTHR30579:SF3">
    <property type="entry name" value="TRANSCRIPTIONAL REGULATORY PROTEIN"/>
    <property type="match status" value="1"/>
</dbReference>
<dbReference type="STRING" id="1392877.SAMN05216221_2608"/>
<keyword evidence="4" id="KW-0804">Transcription</keyword>
<keyword evidence="5" id="KW-0175">Coiled coil</keyword>
<dbReference type="Pfam" id="PF00126">
    <property type="entry name" value="HTH_1"/>
    <property type="match status" value="1"/>
</dbReference>
<evidence type="ECO:0000256" key="1">
    <source>
        <dbReference type="ARBA" id="ARBA00009437"/>
    </source>
</evidence>
<name>A0A1H1UZI3_9PSED</name>
<dbReference type="GO" id="GO:0003700">
    <property type="term" value="F:DNA-binding transcription factor activity"/>
    <property type="evidence" value="ECO:0007669"/>
    <property type="project" value="InterPro"/>
</dbReference>
<dbReference type="InterPro" id="IPR036388">
    <property type="entry name" value="WH-like_DNA-bd_sf"/>
</dbReference>
<dbReference type="RefSeq" id="WP_090349341.1">
    <property type="nucleotide sequence ID" value="NZ_LT629751.1"/>
</dbReference>
<evidence type="ECO:0000256" key="5">
    <source>
        <dbReference type="SAM" id="Coils"/>
    </source>
</evidence>
<keyword evidence="3" id="KW-0238">DNA-binding</keyword>
<dbReference type="InterPro" id="IPR005119">
    <property type="entry name" value="LysR_subst-bd"/>
</dbReference>
<feature type="coiled-coil region" evidence="5">
    <location>
        <begin position="65"/>
        <end position="92"/>
    </location>
</feature>
<evidence type="ECO:0000313" key="8">
    <source>
        <dbReference type="Proteomes" id="UP000243359"/>
    </source>
</evidence>
<reference evidence="8" key="1">
    <citation type="submission" date="2016-10" db="EMBL/GenBank/DDBJ databases">
        <authorList>
            <person name="Varghese N."/>
            <person name="Submissions S."/>
        </authorList>
    </citation>
    <scope>NUCLEOTIDE SEQUENCE [LARGE SCALE GENOMIC DNA]</scope>
    <source>
        <strain evidence="8">KCTC 32247</strain>
    </source>
</reference>
<dbReference type="OrthoDB" id="570111at2"/>
<organism evidence="7 8">
    <name type="scientific">Pseudomonas oryzae</name>
    <dbReference type="NCBI Taxonomy" id="1392877"/>
    <lineage>
        <taxon>Bacteria</taxon>
        <taxon>Pseudomonadati</taxon>
        <taxon>Pseudomonadota</taxon>
        <taxon>Gammaproteobacteria</taxon>
        <taxon>Pseudomonadales</taxon>
        <taxon>Pseudomonadaceae</taxon>
        <taxon>Pseudomonas</taxon>
    </lineage>
</organism>
<dbReference type="Proteomes" id="UP000243359">
    <property type="component" value="Chromosome I"/>
</dbReference>
<dbReference type="Gene3D" id="1.10.10.10">
    <property type="entry name" value="Winged helix-like DNA-binding domain superfamily/Winged helix DNA-binding domain"/>
    <property type="match status" value="1"/>
</dbReference>
<dbReference type="PROSITE" id="PS50931">
    <property type="entry name" value="HTH_LYSR"/>
    <property type="match status" value="1"/>
</dbReference>
<evidence type="ECO:0000256" key="4">
    <source>
        <dbReference type="ARBA" id="ARBA00023163"/>
    </source>
</evidence>
<dbReference type="SUPFAM" id="SSF53850">
    <property type="entry name" value="Periplasmic binding protein-like II"/>
    <property type="match status" value="1"/>
</dbReference>
<accession>A0A1H1UZI3</accession>
<dbReference type="Pfam" id="PF03466">
    <property type="entry name" value="LysR_substrate"/>
    <property type="match status" value="1"/>
</dbReference>
<dbReference type="EMBL" id="LT629751">
    <property type="protein sequence ID" value="SDS77863.1"/>
    <property type="molecule type" value="Genomic_DNA"/>
</dbReference>
<keyword evidence="2" id="KW-0805">Transcription regulation</keyword>
<keyword evidence="8" id="KW-1185">Reference proteome</keyword>
<gene>
    <name evidence="7" type="ORF">SAMN05216221_2608</name>
</gene>
<dbReference type="InterPro" id="IPR036390">
    <property type="entry name" value="WH_DNA-bd_sf"/>
</dbReference>
<dbReference type="InterPro" id="IPR000847">
    <property type="entry name" value="LysR_HTH_N"/>
</dbReference>
<dbReference type="PANTHER" id="PTHR30579">
    <property type="entry name" value="TRANSCRIPTIONAL REGULATOR"/>
    <property type="match status" value="1"/>
</dbReference>
<evidence type="ECO:0000313" key="7">
    <source>
        <dbReference type="EMBL" id="SDS77863.1"/>
    </source>
</evidence>
<evidence type="ECO:0000256" key="3">
    <source>
        <dbReference type="ARBA" id="ARBA00023125"/>
    </source>
</evidence>
<feature type="domain" description="HTH lysR-type" evidence="6">
    <location>
        <begin position="1"/>
        <end position="62"/>
    </location>
</feature>
<dbReference type="InterPro" id="IPR050176">
    <property type="entry name" value="LTTR"/>
</dbReference>
<dbReference type="Gene3D" id="3.40.190.290">
    <property type="match status" value="1"/>
</dbReference>
<comment type="similarity">
    <text evidence="1">Belongs to the LysR transcriptional regulatory family.</text>
</comment>
<dbReference type="GO" id="GO:0003677">
    <property type="term" value="F:DNA binding"/>
    <property type="evidence" value="ECO:0007669"/>
    <property type="project" value="UniProtKB-KW"/>
</dbReference>
<proteinExistence type="inferred from homology"/>